<dbReference type="PANTHER" id="PTHR30097">
    <property type="entry name" value="CATION EFFLUX SYSTEM PROTEIN CUSB"/>
    <property type="match status" value="1"/>
</dbReference>
<dbReference type="Pfam" id="PF11604">
    <property type="entry name" value="CusF_Ec"/>
    <property type="match status" value="1"/>
</dbReference>
<dbReference type="GO" id="GO:0060003">
    <property type="term" value="P:copper ion export"/>
    <property type="evidence" value="ECO:0007669"/>
    <property type="project" value="TreeGrafter"/>
</dbReference>
<evidence type="ECO:0000256" key="1">
    <source>
        <dbReference type="ARBA" id="ARBA00009477"/>
    </source>
</evidence>
<dbReference type="Proteomes" id="UP000623067">
    <property type="component" value="Unassembled WGS sequence"/>
</dbReference>
<dbReference type="InterPro" id="IPR051909">
    <property type="entry name" value="MFP_Cation_Efflux"/>
</dbReference>
<evidence type="ECO:0000256" key="4">
    <source>
        <dbReference type="ARBA" id="ARBA00023065"/>
    </source>
</evidence>
<evidence type="ECO:0000313" key="11">
    <source>
        <dbReference type="Proteomes" id="UP000623067"/>
    </source>
</evidence>
<keyword evidence="3 5" id="KW-0732">Signal</keyword>
<dbReference type="GO" id="GO:0015679">
    <property type="term" value="P:plasma membrane copper ion transport"/>
    <property type="evidence" value="ECO:0007669"/>
    <property type="project" value="TreeGrafter"/>
</dbReference>
<keyword evidence="4" id="KW-0406">Ion transport</keyword>
<dbReference type="FunFam" id="2.40.30.170:FF:000010">
    <property type="entry name" value="Efflux RND transporter periplasmic adaptor subunit"/>
    <property type="match status" value="1"/>
</dbReference>
<dbReference type="NCBIfam" id="TIGR01730">
    <property type="entry name" value="RND_mfp"/>
    <property type="match status" value="1"/>
</dbReference>
<reference evidence="10" key="2">
    <citation type="submission" date="2020-09" db="EMBL/GenBank/DDBJ databases">
        <authorList>
            <person name="Sun Q."/>
            <person name="Zhou Y."/>
        </authorList>
    </citation>
    <scope>NUCLEOTIDE SEQUENCE</scope>
    <source>
        <strain evidence="10">CGMCC 1.15330</strain>
    </source>
</reference>
<dbReference type="Gene3D" id="2.40.50.320">
    <property type="entry name" value="Copper binding periplasmic protein CusF"/>
    <property type="match status" value="1"/>
</dbReference>
<dbReference type="InterPro" id="IPR058649">
    <property type="entry name" value="CzcB_C"/>
</dbReference>
<dbReference type="InterPro" id="IPR021647">
    <property type="entry name" value="CusF_Ec"/>
</dbReference>
<dbReference type="SUPFAM" id="SSF111369">
    <property type="entry name" value="HlyD-like secretion proteins"/>
    <property type="match status" value="1"/>
</dbReference>
<protein>
    <recommendedName>
        <fullName evidence="12">Efflux RND transporter periplasmic adaptor subunit</fullName>
    </recommendedName>
</protein>
<dbReference type="Pfam" id="PF25919">
    <property type="entry name" value="BSH_CusB"/>
    <property type="match status" value="1"/>
</dbReference>
<keyword evidence="11" id="KW-1185">Reference proteome</keyword>
<dbReference type="InterPro" id="IPR058791">
    <property type="entry name" value="3HB_CusB"/>
</dbReference>
<dbReference type="InterPro" id="IPR042230">
    <property type="entry name" value="CusF_sf"/>
</dbReference>
<keyword evidence="2" id="KW-0813">Transport</keyword>
<dbReference type="Pfam" id="PF25954">
    <property type="entry name" value="Beta-barrel_RND_2"/>
    <property type="match status" value="1"/>
</dbReference>
<proteinExistence type="inferred from homology"/>
<feature type="domain" description="CusB-like barrel-sandwich hybrid" evidence="7">
    <location>
        <begin position="125"/>
        <end position="242"/>
    </location>
</feature>
<gene>
    <name evidence="10" type="ORF">GCM10011380_28500</name>
</gene>
<reference evidence="10" key="1">
    <citation type="journal article" date="2014" name="Int. J. Syst. Evol. Microbiol.">
        <title>Complete genome sequence of Corynebacterium casei LMG S-19264T (=DSM 44701T), isolated from a smear-ripened cheese.</title>
        <authorList>
            <consortium name="US DOE Joint Genome Institute (JGI-PGF)"/>
            <person name="Walter F."/>
            <person name="Albersmeier A."/>
            <person name="Kalinowski J."/>
            <person name="Ruckert C."/>
        </authorList>
    </citation>
    <scope>NUCLEOTIDE SEQUENCE</scope>
    <source>
        <strain evidence="10">CGMCC 1.15330</strain>
    </source>
</reference>
<evidence type="ECO:0000259" key="6">
    <source>
        <dbReference type="Pfam" id="PF25869"/>
    </source>
</evidence>
<dbReference type="Gene3D" id="2.40.30.170">
    <property type="match status" value="1"/>
</dbReference>
<dbReference type="AlphaFoldDB" id="A0A916WVK1"/>
<organism evidence="10 11">
    <name type="scientific">Sphingomonas metalli</name>
    <dbReference type="NCBI Taxonomy" id="1779358"/>
    <lineage>
        <taxon>Bacteria</taxon>
        <taxon>Pseudomonadati</taxon>
        <taxon>Pseudomonadota</taxon>
        <taxon>Alphaproteobacteria</taxon>
        <taxon>Sphingomonadales</taxon>
        <taxon>Sphingomonadaceae</taxon>
        <taxon>Sphingomonas</taxon>
    </lineage>
</organism>
<dbReference type="GO" id="GO:0030288">
    <property type="term" value="C:outer membrane-bounded periplasmic space"/>
    <property type="evidence" value="ECO:0007669"/>
    <property type="project" value="TreeGrafter"/>
</dbReference>
<comment type="caution">
    <text evidence="10">The sequence shown here is derived from an EMBL/GenBank/DDBJ whole genome shotgun (WGS) entry which is preliminary data.</text>
</comment>
<sequence>MTPNKKRRAVIGAGIAAAVLAAGAGGYLATRPADEASASATGERKILYWYDPMVPAEHHDGPGLSSMGMKLIPKYADEGGAVAPGVSIDPGAVQNLGARIVEAKLGSLPGGLVATGTVDYNERNIAIVQARAGGFVQRVYGLAPNDIVRAGAPIADVLVPEWGGAQQELLALQRSGNPELARAARERLVLLGMDPGAVAAVSRSGRVRNVTTIRTPVGGAVKTLNVRQGMTLAAGQTLAEVNGLGTVWVNAAVPETMAGQIKLGTAAEVTLTAFPGETLTGKVTAILPQADVASRTLTARIEIPNRGGRLRPGMFANVSFNAQQQSALLVPSEAVIRTGTRTLVMLALPNGRYRPAEVRAGRSAGGQTEILAGLADGEKVVESGQFLIDSEANLAGVEARPIDQASAMTPDKSDGRQGRYRTTGTIQTITAGSVTLQHQAVPALKWPAMTMTFRVSYPAMLRGFKKGDEVTFSFDQEAQGPVLRTITRSSER</sequence>
<evidence type="ECO:0000256" key="3">
    <source>
        <dbReference type="ARBA" id="ARBA00022729"/>
    </source>
</evidence>
<dbReference type="RefSeq" id="WP_188659493.1">
    <property type="nucleotide sequence ID" value="NZ_BMIH01000004.1"/>
</dbReference>
<dbReference type="Gene3D" id="2.40.420.20">
    <property type="match status" value="1"/>
</dbReference>
<dbReference type="Pfam" id="PF25869">
    <property type="entry name" value="3HB_CusB"/>
    <property type="match status" value="1"/>
</dbReference>
<feature type="domain" description="CusB-like beta-barrel" evidence="8">
    <location>
        <begin position="246"/>
        <end position="323"/>
    </location>
</feature>
<evidence type="ECO:0000259" key="8">
    <source>
        <dbReference type="Pfam" id="PF25954"/>
    </source>
</evidence>
<evidence type="ECO:0000256" key="2">
    <source>
        <dbReference type="ARBA" id="ARBA00022448"/>
    </source>
</evidence>
<dbReference type="InterPro" id="IPR006143">
    <property type="entry name" value="RND_pump_MFP"/>
</dbReference>
<dbReference type="GO" id="GO:0022857">
    <property type="term" value="F:transmembrane transporter activity"/>
    <property type="evidence" value="ECO:0007669"/>
    <property type="project" value="InterPro"/>
</dbReference>
<dbReference type="PROSITE" id="PS51318">
    <property type="entry name" value="TAT"/>
    <property type="match status" value="1"/>
</dbReference>
<feature type="chain" id="PRO_5037126776" description="Efflux RND transporter periplasmic adaptor subunit" evidence="5">
    <location>
        <begin position="25"/>
        <end position="492"/>
    </location>
</feature>
<dbReference type="InterPro" id="IPR058790">
    <property type="entry name" value="BSH_CusB"/>
</dbReference>
<evidence type="ECO:0000259" key="9">
    <source>
        <dbReference type="Pfam" id="PF25975"/>
    </source>
</evidence>
<feature type="domain" description="CzcB-like C-terminal circularly permuted SH3-like" evidence="9">
    <location>
        <begin position="329"/>
        <end position="388"/>
    </location>
</feature>
<dbReference type="Pfam" id="PF25975">
    <property type="entry name" value="CzcB_C"/>
    <property type="match status" value="1"/>
</dbReference>
<dbReference type="EMBL" id="BMIH01000004">
    <property type="protein sequence ID" value="GGB37441.1"/>
    <property type="molecule type" value="Genomic_DNA"/>
</dbReference>
<dbReference type="Gene3D" id="6.10.140.730">
    <property type="match status" value="1"/>
</dbReference>
<accession>A0A916WVK1</accession>
<dbReference type="InterPro" id="IPR006311">
    <property type="entry name" value="TAT_signal"/>
</dbReference>
<comment type="similarity">
    <text evidence="1">Belongs to the membrane fusion protein (MFP) (TC 8.A.1) family.</text>
</comment>
<dbReference type="PANTHER" id="PTHR30097:SF15">
    <property type="entry name" value="CATION EFFLUX SYSTEM PROTEIN CUSB"/>
    <property type="match status" value="1"/>
</dbReference>
<evidence type="ECO:0000259" key="7">
    <source>
        <dbReference type="Pfam" id="PF25919"/>
    </source>
</evidence>
<evidence type="ECO:0000256" key="5">
    <source>
        <dbReference type="SAM" id="SignalP"/>
    </source>
</evidence>
<evidence type="ECO:0008006" key="12">
    <source>
        <dbReference type="Google" id="ProtNLM"/>
    </source>
</evidence>
<dbReference type="InterPro" id="IPR058792">
    <property type="entry name" value="Beta-barrel_RND_2"/>
</dbReference>
<dbReference type="Gene3D" id="2.40.50.100">
    <property type="match status" value="1"/>
</dbReference>
<feature type="domain" description="CusB-like three alpha-helical bundle" evidence="6">
    <location>
        <begin position="161"/>
        <end position="208"/>
    </location>
</feature>
<dbReference type="GO" id="GO:0046914">
    <property type="term" value="F:transition metal ion binding"/>
    <property type="evidence" value="ECO:0007669"/>
    <property type="project" value="TreeGrafter"/>
</dbReference>
<evidence type="ECO:0000313" key="10">
    <source>
        <dbReference type="EMBL" id="GGB37441.1"/>
    </source>
</evidence>
<dbReference type="FunFam" id="2.40.420.20:FF:000003">
    <property type="entry name" value="Cation efflux system protein cusB"/>
    <property type="match status" value="1"/>
</dbReference>
<feature type="signal peptide" evidence="5">
    <location>
        <begin position="1"/>
        <end position="24"/>
    </location>
</feature>
<name>A0A916WVK1_9SPHN</name>
<dbReference type="GO" id="GO:0016020">
    <property type="term" value="C:membrane"/>
    <property type="evidence" value="ECO:0007669"/>
    <property type="project" value="InterPro"/>
</dbReference>